<dbReference type="InterPro" id="IPR000477">
    <property type="entry name" value="RT_dom"/>
</dbReference>
<dbReference type="Gene3D" id="3.30.70.270">
    <property type="match status" value="1"/>
</dbReference>
<evidence type="ECO:0000313" key="3">
    <source>
        <dbReference type="Proteomes" id="UP000078542"/>
    </source>
</evidence>
<dbReference type="SUPFAM" id="SSF56672">
    <property type="entry name" value="DNA/RNA polymerases"/>
    <property type="match status" value="1"/>
</dbReference>
<dbReference type="InterPro" id="IPR052055">
    <property type="entry name" value="Hepadnavirus_pol/RT"/>
</dbReference>
<dbReference type="Gene3D" id="3.10.10.10">
    <property type="entry name" value="HIV Type 1 Reverse Transcriptase, subunit A, domain 1"/>
    <property type="match status" value="1"/>
</dbReference>
<organism evidence="2 3">
    <name type="scientific">Cyphomyrmex costatus</name>
    <dbReference type="NCBI Taxonomy" id="456900"/>
    <lineage>
        <taxon>Eukaryota</taxon>
        <taxon>Metazoa</taxon>
        <taxon>Ecdysozoa</taxon>
        <taxon>Arthropoda</taxon>
        <taxon>Hexapoda</taxon>
        <taxon>Insecta</taxon>
        <taxon>Pterygota</taxon>
        <taxon>Neoptera</taxon>
        <taxon>Endopterygota</taxon>
        <taxon>Hymenoptera</taxon>
        <taxon>Apocrita</taxon>
        <taxon>Aculeata</taxon>
        <taxon>Formicoidea</taxon>
        <taxon>Formicidae</taxon>
        <taxon>Myrmicinae</taxon>
        <taxon>Cyphomyrmex</taxon>
    </lineage>
</organism>
<dbReference type="Pfam" id="PF00078">
    <property type="entry name" value="RVT_1"/>
    <property type="match status" value="1"/>
</dbReference>
<sequence>AGRLAAFLPQWRSITSDSFILQAIRAYRLPFSNQPSCQVREPQVHLSRFILNLKNLNTFIMAPHFKLESWKTAIRLLSPHNYLASIDLEDAYFLILVHREDRKFLRFRFRGQLFQFRVLSFGLASAPYIFTKILKPVIFLALTTSGNNFEARMALPPSLDTDLLWWVEIFSNKSQRNYIRSGIFELEIFSDASLTGWGAVCGEARTHGFWSTKDKLHHINYLELLAIFTH</sequence>
<dbReference type="InterPro" id="IPR043128">
    <property type="entry name" value="Rev_trsase/Diguanyl_cyclase"/>
</dbReference>
<evidence type="ECO:0000313" key="2">
    <source>
        <dbReference type="EMBL" id="KYM95321.1"/>
    </source>
</evidence>
<dbReference type="GO" id="GO:0071897">
    <property type="term" value="P:DNA biosynthetic process"/>
    <property type="evidence" value="ECO:0007669"/>
    <property type="project" value="UniProtKB-ARBA"/>
</dbReference>
<gene>
    <name evidence="2" type="ORF">ALC62_14035</name>
</gene>
<proteinExistence type="predicted"/>
<dbReference type="CDD" id="cd09275">
    <property type="entry name" value="RNase_HI_RT_DIRS1"/>
    <property type="match status" value="1"/>
</dbReference>
<dbReference type="EMBL" id="KQ978309">
    <property type="protein sequence ID" value="KYM95321.1"/>
    <property type="molecule type" value="Genomic_DNA"/>
</dbReference>
<dbReference type="Proteomes" id="UP000078542">
    <property type="component" value="Unassembled WGS sequence"/>
</dbReference>
<dbReference type="InterPro" id="IPR043502">
    <property type="entry name" value="DNA/RNA_pol_sf"/>
</dbReference>
<name>A0A151I980_9HYME</name>
<dbReference type="AlphaFoldDB" id="A0A151I980"/>
<feature type="non-terminal residue" evidence="2">
    <location>
        <position position="1"/>
    </location>
</feature>
<protein>
    <recommendedName>
        <fullName evidence="1">Reverse transcriptase domain-containing protein</fullName>
    </recommendedName>
</protein>
<keyword evidence="3" id="KW-1185">Reference proteome</keyword>
<accession>A0A151I980</accession>
<evidence type="ECO:0000259" key="1">
    <source>
        <dbReference type="Pfam" id="PF00078"/>
    </source>
</evidence>
<feature type="domain" description="Reverse transcriptase" evidence="1">
    <location>
        <begin position="51"/>
        <end position="139"/>
    </location>
</feature>
<reference evidence="2 3" key="1">
    <citation type="submission" date="2016-03" db="EMBL/GenBank/DDBJ databases">
        <title>Cyphomyrmex costatus WGS genome.</title>
        <authorList>
            <person name="Nygaard S."/>
            <person name="Hu H."/>
            <person name="Boomsma J."/>
            <person name="Zhang G."/>
        </authorList>
    </citation>
    <scope>NUCLEOTIDE SEQUENCE [LARGE SCALE GENOMIC DNA]</scope>
    <source>
        <strain evidence="2">MS0001</strain>
        <tissue evidence="2">Whole body</tissue>
    </source>
</reference>
<dbReference type="PANTHER" id="PTHR33050:SF7">
    <property type="entry name" value="RIBONUCLEASE H"/>
    <property type="match status" value="1"/>
</dbReference>
<dbReference type="PANTHER" id="PTHR33050">
    <property type="entry name" value="REVERSE TRANSCRIPTASE DOMAIN-CONTAINING PROTEIN"/>
    <property type="match status" value="1"/>
</dbReference>
<dbReference type="STRING" id="456900.A0A151I980"/>